<dbReference type="EMBL" id="JAUJEB010000001">
    <property type="protein sequence ID" value="MDN5210450.1"/>
    <property type="molecule type" value="Genomic_DNA"/>
</dbReference>
<evidence type="ECO:0000313" key="2">
    <source>
        <dbReference type="Proteomes" id="UP001172083"/>
    </source>
</evidence>
<proteinExistence type="predicted"/>
<comment type="caution">
    <text evidence="1">The sequence shown here is derived from an EMBL/GenBank/DDBJ whole genome shotgun (WGS) entry which is preliminary data.</text>
</comment>
<name>A0ABT8KYD3_9BACT</name>
<dbReference type="RefSeq" id="WP_346755794.1">
    <property type="nucleotide sequence ID" value="NZ_JAUJEB010000001.1"/>
</dbReference>
<reference evidence="1" key="1">
    <citation type="submission" date="2023-06" db="EMBL/GenBank/DDBJ databases">
        <title>Genomic of Agaribacillus aureum.</title>
        <authorList>
            <person name="Wang G."/>
        </authorList>
    </citation>
    <scope>NUCLEOTIDE SEQUENCE</scope>
    <source>
        <strain evidence="1">BMA12</strain>
    </source>
</reference>
<dbReference type="Proteomes" id="UP001172083">
    <property type="component" value="Unassembled WGS sequence"/>
</dbReference>
<gene>
    <name evidence="1" type="ORF">QQ020_00275</name>
</gene>
<accession>A0ABT8KYD3</accession>
<evidence type="ECO:0000313" key="1">
    <source>
        <dbReference type="EMBL" id="MDN5210450.1"/>
    </source>
</evidence>
<evidence type="ECO:0008006" key="3">
    <source>
        <dbReference type="Google" id="ProtNLM"/>
    </source>
</evidence>
<keyword evidence="2" id="KW-1185">Reference proteome</keyword>
<organism evidence="1 2">
    <name type="scientific">Agaribacillus aureus</name>
    <dbReference type="NCBI Taxonomy" id="3051825"/>
    <lineage>
        <taxon>Bacteria</taxon>
        <taxon>Pseudomonadati</taxon>
        <taxon>Bacteroidota</taxon>
        <taxon>Cytophagia</taxon>
        <taxon>Cytophagales</taxon>
        <taxon>Splendidivirgaceae</taxon>
        <taxon>Agaribacillus</taxon>
    </lineage>
</organism>
<protein>
    <recommendedName>
        <fullName evidence="3">Phosphopeptide-binding protein</fullName>
    </recommendedName>
</protein>
<sequence length="256" mass="28677">MKTPNLIILVLAGLLITGAFPLKAQSVYVYNANGIKVYPKINTDPFPKATLKLLTPDEAIRPGNNHFEYAVEAYGLKEQSPSAKTNNLANSKGGQHIHFIVDNKPYQAKYEPSFEAQLEPETHLVLAFLSRSFHESVKSKNAFVLKQYQLNNGKPVADIKKDPLLFYSRPKGTYSIENGDKVLLDFFLVNTKLRKNGHKVRVNLDGHSFTLDKWQPYLIEGLSIGDHRIEITLIDAKGVPIPGPFNKSGTRTFTLK</sequence>